<dbReference type="OrthoDB" id="5288828at2759"/>
<feature type="domain" description="DUF2293" evidence="2">
    <location>
        <begin position="157"/>
        <end position="240"/>
    </location>
</feature>
<feature type="region of interest" description="Disordered" evidence="1">
    <location>
        <begin position="750"/>
        <end position="773"/>
    </location>
</feature>
<feature type="region of interest" description="Disordered" evidence="1">
    <location>
        <begin position="581"/>
        <end position="609"/>
    </location>
</feature>
<organism evidence="3 4">
    <name type="scientific">Penicillium capsulatum</name>
    <dbReference type="NCBI Taxonomy" id="69766"/>
    <lineage>
        <taxon>Eukaryota</taxon>
        <taxon>Fungi</taxon>
        <taxon>Dikarya</taxon>
        <taxon>Ascomycota</taxon>
        <taxon>Pezizomycotina</taxon>
        <taxon>Eurotiomycetes</taxon>
        <taxon>Eurotiomycetidae</taxon>
        <taxon>Eurotiales</taxon>
        <taxon>Aspergillaceae</taxon>
        <taxon>Penicillium</taxon>
    </lineage>
</organism>
<feature type="compositionally biased region" description="Basic and acidic residues" evidence="1">
    <location>
        <begin position="865"/>
        <end position="886"/>
    </location>
</feature>
<reference evidence="3" key="1">
    <citation type="submission" date="2022-11" db="EMBL/GenBank/DDBJ databases">
        <authorList>
            <person name="Petersen C."/>
        </authorList>
    </citation>
    <scope>NUCLEOTIDE SEQUENCE</scope>
    <source>
        <strain evidence="3">IBT 21917</strain>
    </source>
</reference>
<dbReference type="EMBL" id="JAPQKO010000008">
    <property type="protein sequence ID" value="KAJ5151813.1"/>
    <property type="molecule type" value="Genomic_DNA"/>
</dbReference>
<name>A0A9W9HN83_9EURO</name>
<keyword evidence="4" id="KW-1185">Reference proteome</keyword>
<feature type="compositionally biased region" description="Polar residues" evidence="1">
    <location>
        <begin position="518"/>
        <end position="530"/>
    </location>
</feature>
<feature type="compositionally biased region" description="Low complexity" evidence="1">
    <location>
        <begin position="531"/>
        <end position="541"/>
    </location>
</feature>
<feature type="region of interest" description="Disordered" evidence="1">
    <location>
        <begin position="353"/>
        <end position="462"/>
    </location>
</feature>
<feature type="region of interest" description="Disordered" evidence="1">
    <location>
        <begin position="261"/>
        <end position="284"/>
    </location>
</feature>
<feature type="compositionally biased region" description="Polar residues" evidence="1">
    <location>
        <begin position="581"/>
        <end position="596"/>
    </location>
</feature>
<reference evidence="3" key="2">
    <citation type="journal article" date="2023" name="IMA Fungus">
        <title>Comparative genomic study of the Penicillium genus elucidates a diverse pangenome and 15 lateral gene transfer events.</title>
        <authorList>
            <person name="Petersen C."/>
            <person name="Sorensen T."/>
            <person name="Nielsen M.R."/>
            <person name="Sondergaard T.E."/>
            <person name="Sorensen J.L."/>
            <person name="Fitzpatrick D.A."/>
            <person name="Frisvad J.C."/>
            <person name="Nielsen K.L."/>
        </authorList>
    </citation>
    <scope>NUCLEOTIDE SEQUENCE</scope>
    <source>
        <strain evidence="3">IBT 21917</strain>
    </source>
</reference>
<feature type="compositionally biased region" description="Basic and acidic residues" evidence="1">
    <location>
        <begin position="353"/>
        <end position="373"/>
    </location>
</feature>
<comment type="caution">
    <text evidence="3">The sequence shown here is derived from an EMBL/GenBank/DDBJ whole genome shotgun (WGS) entry which is preliminary data.</text>
</comment>
<dbReference type="PANTHER" id="PTHR38113">
    <property type="match status" value="1"/>
</dbReference>
<feature type="region of interest" description="Disordered" evidence="1">
    <location>
        <begin position="712"/>
        <end position="732"/>
    </location>
</feature>
<feature type="region of interest" description="Disordered" evidence="1">
    <location>
        <begin position="808"/>
        <end position="838"/>
    </location>
</feature>
<evidence type="ECO:0000256" key="1">
    <source>
        <dbReference type="SAM" id="MobiDB-lite"/>
    </source>
</evidence>
<feature type="region of interest" description="Disordered" evidence="1">
    <location>
        <begin position="515"/>
        <end position="546"/>
    </location>
</feature>
<protein>
    <recommendedName>
        <fullName evidence="2">DUF2293 domain-containing protein</fullName>
    </recommendedName>
</protein>
<feature type="compositionally biased region" description="Basic and acidic residues" evidence="1">
    <location>
        <begin position="750"/>
        <end position="770"/>
    </location>
</feature>
<feature type="compositionally biased region" description="Polar residues" evidence="1">
    <location>
        <begin position="296"/>
        <end position="312"/>
    </location>
</feature>
<dbReference type="InterPro" id="IPR018744">
    <property type="entry name" value="DUF2293"/>
</dbReference>
<dbReference type="Pfam" id="PF10056">
    <property type="entry name" value="DUF2293"/>
    <property type="match status" value="1"/>
</dbReference>
<feature type="region of interest" description="Disordered" evidence="1">
    <location>
        <begin position="863"/>
        <end position="935"/>
    </location>
</feature>
<evidence type="ECO:0000313" key="3">
    <source>
        <dbReference type="EMBL" id="KAJ5151813.1"/>
    </source>
</evidence>
<sequence length="935" mass="104256">MARVVRRAASAAARRAPTRAVQRRARKHKVIMESVTREKKKLRSVICFEAKAPSGYTFIPAGNPLLTTTCKEKCRIEGLEIFAVSTTPHLHTLSQHVHRIGYHFPSVVVAASCSELGLYLTSSGKAVPFHDLGTQENRPQAESEMDQATINTEARDAIKDLFPTIPDNDLFQIIKTAFQKGQRKVGTAVELPLARRAQLAVVAHIRHIYTDYDRLLKATSFHEARSTVEQPTLAKIIEWRGDDENGETVLEDVFREVIVISDDEDSEAEEDGPATTDPRDPNVEILSSTAGAHQIQTQPVTALGPPNQNSTRHVSEEAPPGIRFIAKTPGKKTIDRRGFSRYQAWNRALNRHRAEAHGTEQTRLDEVSSEKQSPRYAKRSAAAAYDISESAKPRSDAVPSKGMVPRVPSGPVLVGPSTQRQLPGPADRPTSKIHVGSQERHSLLESPRMFSQPGSSGRPLALTTQKPHEVRRLEQSPRQTGQGIYLQGANYPDMDLHRPERIPGSNERVNAPVFVSGPSETHPSNRNQFGSRSDFSMSHSSRPGMAPQEYVLPSIEAPWPTEKRRMDGRLAHLTKRMSLRSVTPVHSQAESFSHVSTAAPDSPDDPNCKRRRLVYADPRLESRPEPWGARPAGTPISEEVAPRGQYHRDENASERRPTESMFLRRDYAPLVEQPVMVGSRRERNLGPFMMPSANHDARPGSDRTRVVDPHEHVSMPTSSQPMVSSGKVPTGDRGFRSVVDGSYFEHRPTYYGDRSPRLDRVRPSMEESRPPKQVFRANDRSLVQNAPSAGRQYADGFVRHVDIHETRPVEHYAPRPRPQVMRLGEVPSPPTRTRNPDLYGVQELSYPHVSSEQRLPHSALAAPTVRDHPGSHAPREPPSSGRDRRPGSGLGTTRRVHDPRAFQMAEQSRPIYVQRVESHPPPQSVPDNRPVVIVD</sequence>
<feature type="region of interest" description="Disordered" evidence="1">
    <location>
        <begin position="296"/>
        <end position="316"/>
    </location>
</feature>
<evidence type="ECO:0000313" key="4">
    <source>
        <dbReference type="Proteomes" id="UP001146351"/>
    </source>
</evidence>
<accession>A0A9W9HN83</accession>
<dbReference type="Proteomes" id="UP001146351">
    <property type="component" value="Unassembled WGS sequence"/>
</dbReference>
<feature type="compositionally biased region" description="Acidic residues" evidence="1">
    <location>
        <begin position="261"/>
        <end position="272"/>
    </location>
</feature>
<dbReference type="AlphaFoldDB" id="A0A9W9HN83"/>
<gene>
    <name evidence="3" type="ORF">N7492_010108</name>
</gene>
<evidence type="ECO:0000259" key="2">
    <source>
        <dbReference type="Pfam" id="PF10056"/>
    </source>
</evidence>
<proteinExistence type="predicted"/>
<dbReference type="PANTHER" id="PTHR38113:SF1">
    <property type="entry name" value="DUF2293 DOMAIN-CONTAINING PROTEIN"/>
    <property type="match status" value="1"/>
</dbReference>